<dbReference type="GO" id="GO:0005737">
    <property type="term" value="C:cytoplasm"/>
    <property type="evidence" value="ECO:0007669"/>
    <property type="project" value="UniProtKB-ARBA"/>
</dbReference>
<dbReference type="GeneID" id="111104781"/>
<feature type="domain" description="Caspase family p10" evidence="7">
    <location>
        <begin position="429"/>
        <end position="514"/>
    </location>
</feature>
<dbReference type="GO" id="GO:0042981">
    <property type="term" value="P:regulation of apoptotic process"/>
    <property type="evidence" value="ECO:0007669"/>
    <property type="project" value="InterPro"/>
</dbReference>
<dbReference type="SMART" id="SM00115">
    <property type="entry name" value="CASc"/>
    <property type="match status" value="1"/>
</dbReference>
<keyword evidence="2" id="KW-0053">Apoptosis</keyword>
<dbReference type="PANTHER" id="PTHR48169">
    <property type="entry name" value="DED DOMAIN-CONTAINING PROTEIN"/>
    <property type="match status" value="1"/>
</dbReference>
<dbReference type="InterPro" id="IPR002138">
    <property type="entry name" value="Pept_C14_p10"/>
</dbReference>
<dbReference type="PRINTS" id="PR00376">
    <property type="entry name" value="IL1BCENZYME"/>
</dbReference>
<proteinExistence type="inferred from homology"/>
<gene>
    <name evidence="10" type="primary">LOC111104781</name>
</gene>
<comment type="similarity">
    <text evidence="1 4">Belongs to the peptidase C14A family.</text>
</comment>
<dbReference type="GO" id="GO:0006915">
    <property type="term" value="P:apoptotic process"/>
    <property type="evidence" value="ECO:0007669"/>
    <property type="project" value="UniProtKB-KW"/>
</dbReference>
<dbReference type="InterPro" id="IPR001309">
    <property type="entry name" value="Pept_C14_p20"/>
</dbReference>
<dbReference type="InterPro" id="IPR029030">
    <property type="entry name" value="Caspase-like_dom_sf"/>
</dbReference>
<dbReference type="GO" id="GO:0004197">
    <property type="term" value="F:cysteine-type endopeptidase activity"/>
    <property type="evidence" value="ECO:0007669"/>
    <property type="project" value="InterPro"/>
</dbReference>
<name>A0A8B8AV97_CRAVI</name>
<dbReference type="PROSITE" id="PS50207">
    <property type="entry name" value="CASPASE_P10"/>
    <property type="match status" value="1"/>
</dbReference>
<dbReference type="OrthoDB" id="6145010at2759"/>
<dbReference type="GO" id="GO:0051604">
    <property type="term" value="P:protein maturation"/>
    <property type="evidence" value="ECO:0007669"/>
    <property type="project" value="UniProtKB-ARBA"/>
</dbReference>
<dbReference type="InterPro" id="IPR015917">
    <property type="entry name" value="Pept_C14A"/>
</dbReference>
<dbReference type="SUPFAM" id="SSF47986">
    <property type="entry name" value="DEATH domain"/>
    <property type="match status" value="1"/>
</dbReference>
<feature type="domain" description="DED" evidence="6">
    <location>
        <begin position="2"/>
        <end position="85"/>
    </location>
</feature>
<feature type="domain" description="Caspase family p20" evidence="8">
    <location>
        <begin position="261"/>
        <end position="387"/>
    </location>
</feature>
<accession>A0A8B8AV97</accession>
<dbReference type="Proteomes" id="UP000694844">
    <property type="component" value="Chromosome 7"/>
</dbReference>
<dbReference type="KEGG" id="cvn:111104781"/>
<evidence type="ECO:0000259" key="7">
    <source>
        <dbReference type="PROSITE" id="PS50207"/>
    </source>
</evidence>
<keyword evidence="9" id="KW-1185">Reference proteome</keyword>
<dbReference type="Pfam" id="PF00656">
    <property type="entry name" value="Peptidase_C14"/>
    <property type="match status" value="1"/>
</dbReference>
<dbReference type="InterPro" id="IPR011600">
    <property type="entry name" value="Pept_C14_caspase"/>
</dbReference>
<dbReference type="Pfam" id="PF01335">
    <property type="entry name" value="DED"/>
    <property type="match status" value="1"/>
</dbReference>
<evidence type="ECO:0000256" key="4">
    <source>
        <dbReference type="RuleBase" id="RU003971"/>
    </source>
</evidence>
<dbReference type="Gene3D" id="3.40.50.1460">
    <property type="match status" value="1"/>
</dbReference>
<evidence type="ECO:0000313" key="10">
    <source>
        <dbReference type="RefSeq" id="XP_022294613.1"/>
    </source>
</evidence>
<dbReference type="Gene3D" id="1.10.533.10">
    <property type="entry name" value="Death Domain, Fas"/>
    <property type="match status" value="1"/>
</dbReference>
<dbReference type="PROSITE" id="PS50208">
    <property type="entry name" value="CASPASE_P20"/>
    <property type="match status" value="1"/>
</dbReference>
<dbReference type="CDD" id="cd00032">
    <property type="entry name" value="CASc"/>
    <property type="match status" value="1"/>
</dbReference>
<evidence type="ECO:0000256" key="2">
    <source>
        <dbReference type="ARBA" id="ARBA00022703"/>
    </source>
</evidence>
<dbReference type="InterPro" id="IPR011029">
    <property type="entry name" value="DEATH-like_dom_sf"/>
</dbReference>
<dbReference type="SUPFAM" id="SSF52129">
    <property type="entry name" value="Caspase-like"/>
    <property type="match status" value="1"/>
</dbReference>
<evidence type="ECO:0000259" key="8">
    <source>
        <dbReference type="PROSITE" id="PS50208"/>
    </source>
</evidence>
<evidence type="ECO:0000256" key="5">
    <source>
        <dbReference type="SAM" id="MobiDB-lite"/>
    </source>
</evidence>
<feature type="region of interest" description="Disordered" evidence="5">
    <location>
        <begin position="198"/>
        <end position="252"/>
    </location>
</feature>
<evidence type="ECO:0000259" key="6">
    <source>
        <dbReference type="PROSITE" id="PS50168"/>
    </source>
</evidence>
<sequence>MESRNVLIEIHNEMGKDDLKMFSYLTKDYISNRERKKIDSALDLFAALEKRSVITCVEGKEFRVGFLIDCFTLMRRRNLVRKLRPQSILGQQSTMESVLNEKRKLLFTVGEETGGSELDALKTQLRVSSMEVGKRALDQIVDVWDCLDLMEERMEDGELISLLKRVYVDDDKLPGLLGDYTRGLVSAGATGGQVDKVPVQVEGEEEEKQALPPQTEEREEPQGLTFNPPPSGSSTMTQDGAPSGFSIPQESRLGVYDRGRRPGCCIIFNNEKFVNESTHPPRVGTNEDRDQLVYVFGTLFGFEVSIFDNKSREEIMEILTNFQTRDHKDHGAFIVCTLSHGDHTGVSGACGQTIPIDSMTSLFRADSCPTLAGKPKIFIYQACQGQGTQNIWHRTHDAIKAEGDTHLMNGVPDVTSPELPQLLEPLVTPAEADFLIAQSTMPGYISLRSGTGSFFIQSFVKHVKQHSPREDVVSILVEVNRDVSQKVGQIEGGQLAVQIPEPKVRLTKKLYLFPVESEV</sequence>
<dbReference type="GO" id="GO:0006508">
    <property type="term" value="P:proteolysis"/>
    <property type="evidence" value="ECO:0007669"/>
    <property type="project" value="InterPro"/>
</dbReference>
<dbReference type="RefSeq" id="XP_022294613.1">
    <property type="nucleotide sequence ID" value="XM_022438905.1"/>
</dbReference>
<keyword evidence="3" id="KW-0677">Repeat</keyword>
<dbReference type="InterPro" id="IPR001875">
    <property type="entry name" value="DED_dom"/>
</dbReference>
<evidence type="ECO:0000256" key="3">
    <source>
        <dbReference type="ARBA" id="ARBA00022737"/>
    </source>
</evidence>
<evidence type="ECO:0000313" key="9">
    <source>
        <dbReference type="Proteomes" id="UP000694844"/>
    </source>
</evidence>
<reference evidence="10" key="1">
    <citation type="submission" date="2025-08" db="UniProtKB">
        <authorList>
            <consortium name="RefSeq"/>
        </authorList>
    </citation>
    <scope>IDENTIFICATION</scope>
    <source>
        <tissue evidence="10">Whole sample</tissue>
    </source>
</reference>
<evidence type="ECO:0000256" key="1">
    <source>
        <dbReference type="ARBA" id="ARBA00010134"/>
    </source>
</evidence>
<dbReference type="PANTHER" id="PTHR48169:SF7">
    <property type="entry name" value="CASPASE 10"/>
    <property type="match status" value="1"/>
</dbReference>
<dbReference type="PROSITE" id="PS50168">
    <property type="entry name" value="DED"/>
    <property type="match status" value="1"/>
</dbReference>
<organism evidence="9 10">
    <name type="scientific">Crassostrea virginica</name>
    <name type="common">Eastern oyster</name>
    <dbReference type="NCBI Taxonomy" id="6565"/>
    <lineage>
        <taxon>Eukaryota</taxon>
        <taxon>Metazoa</taxon>
        <taxon>Spiralia</taxon>
        <taxon>Lophotrochozoa</taxon>
        <taxon>Mollusca</taxon>
        <taxon>Bivalvia</taxon>
        <taxon>Autobranchia</taxon>
        <taxon>Pteriomorphia</taxon>
        <taxon>Ostreida</taxon>
        <taxon>Ostreoidea</taxon>
        <taxon>Ostreidae</taxon>
        <taxon>Crassostrea</taxon>
    </lineage>
</organism>
<dbReference type="AlphaFoldDB" id="A0A8B8AV97"/>
<protein>
    <submittedName>
        <fullName evidence="10">Caspase-6-like</fullName>
    </submittedName>
</protein>